<evidence type="ECO:0000313" key="1">
    <source>
        <dbReference type="EMBL" id="GAA2038854.1"/>
    </source>
</evidence>
<accession>A0ABP5G447</accession>
<dbReference type="Proteomes" id="UP001500751">
    <property type="component" value="Unassembled WGS sequence"/>
</dbReference>
<dbReference type="EMBL" id="BAAAQN010000027">
    <property type="protein sequence ID" value="GAA2038854.1"/>
    <property type="molecule type" value="Genomic_DNA"/>
</dbReference>
<proteinExistence type="predicted"/>
<gene>
    <name evidence="1" type="ORF">GCM10009839_45690</name>
</gene>
<comment type="caution">
    <text evidence="1">The sequence shown here is derived from an EMBL/GenBank/DDBJ whole genome shotgun (WGS) entry which is preliminary data.</text>
</comment>
<evidence type="ECO:0000313" key="2">
    <source>
        <dbReference type="Proteomes" id="UP001500751"/>
    </source>
</evidence>
<reference evidence="2" key="1">
    <citation type="journal article" date="2019" name="Int. J. Syst. Evol. Microbiol.">
        <title>The Global Catalogue of Microorganisms (GCM) 10K type strain sequencing project: providing services to taxonomists for standard genome sequencing and annotation.</title>
        <authorList>
            <consortium name="The Broad Institute Genomics Platform"/>
            <consortium name="The Broad Institute Genome Sequencing Center for Infectious Disease"/>
            <person name="Wu L."/>
            <person name="Ma J."/>
        </authorList>
    </citation>
    <scope>NUCLEOTIDE SEQUENCE [LARGE SCALE GENOMIC DNA]</scope>
    <source>
        <strain evidence="2">JCM 16014</strain>
    </source>
</reference>
<organism evidence="1 2">
    <name type="scientific">Catenulispora yoronensis</name>
    <dbReference type="NCBI Taxonomy" id="450799"/>
    <lineage>
        <taxon>Bacteria</taxon>
        <taxon>Bacillati</taxon>
        <taxon>Actinomycetota</taxon>
        <taxon>Actinomycetes</taxon>
        <taxon>Catenulisporales</taxon>
        <taxon>Catenulisporaceae</taxon>
        <taxon>Catenulispora</taxon>
    </lineage>
</organism>
<protein>
    <recommendedName>
        <fullName evidence="3">DUF1508 domain-containing protein</fullName>
    </recommendedName>
</protein>
<evidence type="ECO:0008006" key="3">
    <source>
        <dbReference type="Google" id="ProtNLM"/>
    </source>
</evidence>
<keyword evidence="2" id="KW-1185">Reference proteome</keyword>
<name>A0ABP5G447_9ACTN</name>
<sequence length="125" mass="13584">MARARFICRSARPGPARIGAPLWRLVGANNRELGRAPEALVMESNCCGAVARLQSRLPESSGRVKLAGTANTWSWTVECDGELLAVSGRAYLRQRECQYSLWQFLAAAEVATVVAAERGPHLCAQ</sequence>